<sequence>MNVIQKYTRALGSSNLRDDAHHHSTEVLAAAALCHDLGTKLFRVKYAGDATSYPALLEAWREVVITKAAHRTWPADVSPAKVARLSLDHWLNDVCLACTGRGYEPVRGKASTMSDVPCVRRRRQARGAGEAQPGAPGRGYGRGVGRHCGARGRKNDEAPGVGNGFVTPVRKTIHCL</sequence>
<feature type="region of interest" description="Disordered" evidence="1">
    <location>
        <begin position="122"/>
        <end position="163"/>
    </location>
</feature>
<dbReference type="RefSeq" id="WP_273672008.1">
    <property type="nucleotide sequence ID" value="NZ_JAQQXR010000006.1"/>
</dbReference>
<name>A0ABT5K2Z0_9BURK</name>
<feature type="compositionally biased region" description="Low complexity" evidence="1">
    <location>
        <begin position="126"/>
        <end position="135"/>
    </location>
</feature>
<evidence type="ECO:0000313" key="3">
    <source>
        <dbReference type="Proteomes" id="UP001221208"/>
    </source>
</evidence>
<proteinExistence type="predicted"/>
<evidence type="ECO:0000313" key="2">
    <source>
        <dbReference type="EMBL" id="MDC8759045.1"/>
    </source>
</evidence>
<organism evidence="2 3">
    <name type="scientific">Janthinobacterium fluminis</name>
    <dbReference type="NCBI Taxonomy" id="2987524"/>
    <lineage>
        <taxon>Bacteria</taxon>
        <taxon>Pseudomonadati</taxon>
        <taxon>Pseudomonadota</taxon>
        <taxon>Betaproteobacteria</taxon>
        <taxon>Burkholderiales</taxon>
        <taxon>Oxalobacteraceae</taxon>
        <taxon>Janthinobacterium</taxon>
    </lineage>
</organism>
<dbReference type="EMBL" id="JAQQXR010000006">
    <property type="protein sequence ID" value="MDC8759045.1"/>
    <property type="molecule type" value="Genomic_DNA"/>
</dbReference>
<accession>A0ABT5K2Z0</accession>
<protein>
    <recommendedName>
        <fullName evidence="4">HD domain-containing protein</fullName>
    </recommendedName>
</protein>
<evidence type="ECO:0008006" key="4">
    <source>
        <dbReference type="Google" id="ProtNLM"/>
    </source>
</evidence>
<dbReference type="Proteomes" id="UP001221208">
    <property type="component" value="Unassembled WGS sequence"/>
</dbReference>
<keyword evidence="3" id="KW-1185">Reference proteome</keyword>
<evidence type="ECO:0000256" key="1">
    <source>
        <dbReference type="SAM" id="MobiDB-lite"/>
    </source>
</evidence>
<reference evidence="2 3" key="1">
    <citation type="submission" date="2022-10" db="EMBL/GenBank/DDBJ databases">
        <title>Janthinobacterium sp. hw3 Genome sequencing.</title>
        <authorList>
            <person name="Park S."/>
        </authorList>
    </citation>
    <scope>NUCLEOTIDE SEQUENCE [LARGE SCALE GENOMIC DNA]</scope>
    <source>
        <strain evidence="3">hw3</strain>
    </source>
</reference>
<comment type="caution">
    <text evidence="2">The sequence shown here is derived from an EMBL/GenBank/DDBJ whole genome shotgun (WGS) entry which is preliminary data.</text>
</comment>
<gene>
    <name evidence="2" type="ORF">OIK44_15805</name>
</gene>